<evidence type="ECO:0000313" key="17">
    <source>
        <dbReference type="Proteomes" id="UP000053958"/>
    </source>
</evidence>
<dbReference type="Gene3D" id="3.30.470.30">
    <property type="entry name" value="DNA ligase/mRNA capping enzyme"/>
    <property type="match status" value="1"/>
</dbReference>
<dbReference type="GO" id="GO:0051301">
    <property type="term" value="P:cell division"/>
    <property type="evidence" value="ECO:0007669"/>
    <property type="project" value="UniProtKB-KW"/>
</dbReference>
<dbReference type="FunFam" id="3.30.470.30:FF:000016">
    <property type="entry name" value="DNA ligase"/>
    <property type="match status" value="1"/>
</dbReference>
<evidence type="ECO:0000256" key="13">
    <source>
        <dbReference type="RuleBase" id="RU004196"/>
    </source>
</evidence>
<comment type="catalytic activity">
    <reaction evidence="11 12">
        <text>ATP + (deoxyribonucleotide)n-3'-hydroxyl + 5'-phospho-(deoxyribonucleotide)m = (deoxyribonucleotide)n+m + AMP + diphosphate.</text>
        <dbReference type="EC" id="6.5.1.1"/>
    </reaction>
</comment>
<dbReference type="InterPro" id="IPR050191">
    <property type="entry name" value="ATP-dep_DNA_ligase"/>
</dbReference>
<dbReference type="OrthoDB" id="206088at2759"/>
<dbReference type="CDD" id="cd07900">
    <property type="entry name" value="Adenylation_DNA_ligase_I_Euk"/>
    <property type="match status" value="1"/>
</dbReference>
<dbReference type="NCBIfam" id="TIGR00574">
    <property type="entry name" value="dnl1"/>
    <property type="match status" value="1"/>
</dbReference>
<dbReference type="STRING" id="1408163.A0A0F4Z420"/>
<evidence type="ECO:0000256" key="9">
    <source>
        <dbReference type="ARBA" id="ARBA00023204"/>
    </source>
</evidence>
<keyword evidence="6 12" id="KW-0227">DNA damage</keyword>
<evidence type="ECO:0000256" key="2">
    <source>
        <dbReference type="ARBA" id="ARBA00022598"/>
    </source>
</evidence>
<dbReference type="InterPro" id="IPR016059">
    <property type="entry name" value="DNA_ligase_ATP-dep_CS"/>
</dbReference>
<dbReference type="GO" id="GO:0071897">
    <property type="term" value="P:DNA biosynthetic process"/>
    <property type="evidence" value="ECO:0007669"/>
    <property type="project" value="InterPro"/>
</dbReference>
<dbReference type="AlphaFoldDB" id="A0A0F4Z420"/>
<dbReference type="GO" id="GO:0005739">
    <property type="term" value="C:mitochondrion"/>
    <property type="evidence" value="ECO:0007669"/>
    <property type="project" value="TreeGrafter"/>
</dbReference>
<evidence type="ECO:0000256" key="6">
    <source>
        <dbReference type="ARBA" id="ARBA00022763"/>
    </source>
</evidence>
<dbReference type="Pfam" id="PF04675">
    <property type="entry name" value="DNA_ligase_A_N"/>
    <property type="match status" value="1"/>
</dbReference>
<keyword evidence="8 12" id="KW-0233">DNA recombination</keyword>
<dbReference type="InterPro" id="IPR000977">
    <property type="entry name" value="DNA_ligase_ATP-dep"/>
</dbReference>
<dbReference type="Pfam" id="PF04679">
    <property type="entry name" value="DNA_ligase_A_C"/>
    <property type="match status" value="1"/>
</dbReference>
<evidence type="ECO:0000256" key="8">
    <source>
        <dbReference type="ARBA" id="ARBA00023172"/>
    </source>
</evidence>
<accession>A0A0F4Z420</accession>
<feature type="compositionally biased region" description="Low complexity" evidence="14">
    <location>
        <begin position="10"/>
        <end position="22"/>
    </location>
</feature>
<proteinExistence type="inferred from homology"/>
<dbReference type="Gene3D" id="1.10.3260.10">
    <property type="entry name" value="DNA ligase, ATP-dependent, N-terminal domain"/>
    <property type="match status" value="1"/>
</dbReference>
<evidence type="ECO:0000259" key="15">
    <source>
        <dbReference type="PROSITE" id="PS50160"/>
    </source>
</evidence>
<feature type="compositionally biased region" description="Polar residues" evidence="14">
    <location>
        <begin position="121"/>
        <end position="137"/>
    </location>
</feature>
<reference evidence="16 17" key="1">
    <citation type="submission" date="2015-04" db="EMBL/GenBank/DDBJ databases">
        <authorList>
            <person name="Heijne W.H."/>
            <person name="Fedorova N.D."/>
            <person name="Nierman W.C."/>
            <person name="Vollebregt A.W."/>
            <person name="Zhao Z."/>
            <person name="Wu L."/>
            <person name="Kumar M."/>
            <person name="Stam H."/>
            <person name="van den Berg M.A."/>
            <person name="Pel H.J."/>
        </authorList>
    </citation>
    <scope>NUCLEOTIDE SEQUENCE [LARGE SCALE GENOMIC DNA]</scope>
    <source>
        <strain evidence="16 17">CBS 393.64</strain>
    </source>
</reference>
<feature type="compositionally biased region" description="Acidic residues" evidence="14">
    <location>
        <begin position="162"/>
        <end position="185"/>
    </location>
</feature>
<keyword evidence="10" id="KW-0131">Cell cycle</keyword>
<comment type="caution">
    <text evidence="16">The sequence shown here is derived from an EMBL/GenBank/DDBJ whole genome shotgun (WGS) entry which is preliminary data.</text>
</comment>
<keyword evidence="4" id="KW-0235">DNA replication</keyword>
<dbReference type="Proteomes" id="UP000053958">
    <property type="component" value="Unassembled WGS sequence"/>
</dbReference>
<feature type="region of interest" description="Disordered" evidence="14">
    <location>
        <begin position="1"/>
        <end position="192"/>
    </location>
</feature>
<dbReference type="Pfam" id="PF01068">
    <property type="entry name" value="DNA_ligase_A_M"/>
    <property type="match status" value="2"/>
</dbReference>
<comment type="similarity">
    <text evidence="1 13">Belongs to the ATP-dependent DNA ligase family.</text>
</comment>
<dbReference type="InterPro" id="IPR036599">
    <property type="entry name" value="DNA_ligase_N_sf"/>
</dbReference>
<keyword evidence="5 12" id="KW-0547">Nucleotide-binding</keyword>
<dbReference type="CDD" id="cd07969">
    <property type="entry name" value="OBF_DNA_ligase_I"/>
    <property type="match status" value="1"/>
</dbReference>
<dbReference type="PROSITE" id="PS00333">
    <property type="entry name" value="DNA_LIGASE_A2"/>
    <property type="match status" value="1"/>
</dbReference>
<dbReference type="PROSITE" id="PS50160">
    <property type="entry name" value="DNA_LIGASE_A3"/>
    <property type="match status" value="1"/>
</dbReference>
<keyword evidence="9 12" id="KW-0234">DNA repair</keyword>
<sequence>MPEKRQATLGKFFGSGAGSSSKEAPKRQTTLFFSDGNKRKGEKKTEKGSGAVKEDAISPDIKENGTSEVKDDDVQAAVALDGEDSNSLSKRLKREKSVEDEDSDESDIQPVSKRRRKGPKQGTSSARKTLAETSSDPLSDKETGSEPLTTQTAVKKASGEETPVEEDEEEEPEEEQSASEDEEEKPELKKKQIEKVQATLKGSGKEPYPDWKPGEPVPYAALCTTFSLIEMTTKRLAILAHTSLFLRQVLRLTPGDLLPTVQLMINKLASDYAGIELGIGESLIMKAIGESTGRSLSVIKADQHEIGDLGLVAAKSRSNQPTMFKPKPLTLLSAADAATAGKGSKGVDITKNKGGASEAKFIVRFLEGKLRLGLAEKTVLVALAQAMVTHEAALKGREPSAEELAEGEAILKTVFSELPSYEVIIPAMLEHGIFKLREVCKLQPGVPIKPMLAKPTKSITEVLDRFEGKDFTCEYKYDGERAQIHYVAPDSIHQYPSATTTLKKDGKGLCSIFSRNSEDLSKKYPDILEKLETWIKPGVHSFVLDCETVAWDVVNKKVLPFQQLMTRKRKDVKAEDVKVKVCVFAFDLLFLNGEPTVRKTLRERRRLLHESFQPVEGEFAFAQYGNTNDLEEIQNLLEESVKASCEGLMVKMLDTEESGYEPSKRSRNWLKVKKDYLAGLGDSLDLVVVGAYYGRGKRTSVYGAFLLAAYNTSFSDSLLEELHKELSPLVIDRPKPFYSHSNVPKDQPDVWFEPRLVWEVKAADLTLSPRYKAAADEMLGTTDGSKGISLRFPRYIKSREDKKPEQATTTRAVAEMYRKQEIVAKENASKGGVDDDWEY</sequence>
<dbReference type="GO" id="GO:0006310">
    <property type="term" value="P:DNA recombination"/>
    <property type="evidence" value="ECO:0007669"/>
    <property type="project" value="UniProtKB-KW"/>
</dbReference>
<dbReference type="GeneID" id="25312775"/>
<keyword evidence="17" id="KW-1185">Reference proteome</keyword>
<dbReference type="InterPro" id="IPR012340">
    <property type="entry name" value="NA-bd_OB-fold"/>
</dbReference>
<dbReference type="GO" id="GO:0006281">
    <property type="term" value="P:DNA repair"/>
    <property type="evidence" value="ECO:0007669"/>
    <property type="project" value="UniProtKB-KW"/>
</dbReference>
<keyword evidence="2 12" id="KW-0436">Ligase</keyword>
<dbReference type="GO" id="GO:0003910">
    <property type="term" value="F:DNA ligase (ATP) activity"/>
    <property type="evidence" value="ECO:0007669"/>
    <property type="project" value="UniProtKB-EC"/>
</dbReference>
<dbReference type="GO" id="GO:0005634">
    <property type="term" value="C:nucleus"/>
    <property type="evidence" value="ECO:0007669"/>
    <property type="project" value="TreeGrafter"/>
</dbReference>
<feature type="compositionally biased region" description="Basic and acidic residues" evidence="14">
    <location>
        <begin position="36"/>
        <end position="73"/>
    </location>
</feature>
<evidence type="ECO:0000256" key="1">
    <source>
        <dbReference type="ARBA" id="ARBA00007572"/>
    </source>
</evidence>
<evidence type="ECO:0000256" key="5">
    <source>
        <dbReference type="ARBA" id="ARBA00022741"/>
    </source>
</evidence>
<dbReference type="GO" id="GO:0005524">
    <property type="term" value="F:ATP binding"/>
    <property type="evidence" value="ECO:0007669"/>
    <property type="project" value="UniProtKB-KW"/>
</dbReference>
<dbReference type="SUPFAM" id="SSF56091">
    <property type="entry name" value="DNA ligase/mRNA capping enzyme, catalytic domain"/>
    <property type="match status" value="1"/>
</dbReference>
<organism evidence="16 17">
    <name type="scientific">Rasamsonia emersonii (strain ATCC 16479 / CBS 393.64 / IMI 116815)</name>
    <dbReference type="NCBI Taxonomy" id="1408163"/>
    <lineage>
        <taxon>Eukaryota</taxon>
        <taxon>Fungi</taxon>
        <taxon>Dikarya</taxon>
        <taxon>Ascomycota</taxon>
        <taxon>Pezizomycotina</taxon>
        <taxon>Eurotiomycetes</taxon>
        <taxon>Eurotiomycetidae</taxon>
        <taxon>Eurotiales</taxon>
        <taxon>Trichocomaceae</taxon>
        <taxon>Rasamsonia</taxon>
    </lineage>
</organism>
<dbReference type="SUPFAM" id="SSF50249">
    <property type="entry name" value="Nucleic acid-binding proteins"/>
    <property type="match status" value="1"/>
</dbReference>
<dbReference type="PANTHER" id="PTHR45674:SF4">
    <property type="entry name" value="DNA LIGASE 1"/>
    <property type="match status" value="1"/>
</dbReference>
<gene>
    <name evidence="16" type="ORF">T310_0721</name>
</gene>
<evidence type="ECO:0000256" key="7">
    <source>
        <dbReference type="ARBA" id="ARBA00022840"/>
    </source>
</evidence>
<keyword evidence="3" id="KW-0132">Cell division</keyword>
<evidence type="ECO:0000256" key="10">
    <source>
        <dbReference type="ARBA" id="ARBA00023306"/>
    </source>
</evidence>
<feature type="compositionally biased region" description="Acidic residues" evidence="14">
    <location>
        <begin position="98"/>
        <end position="107"/>
    </location>
</feature>
<evidence type="ECO:0000313" key="16">
    <source>
        <dbReference type="EMBL" id="KKA25269.1"/>
    </source>
</evidence>
<feature type="domain" description="ATP-dependent DNA ligase family profile" evidence="15">
    <location>
        <begin position="574"/>
        <end position="711"/>
    </location>
</feature>
<protein>
    <recommendedName>
        <fullName evidence="12">DNA ligase</fullName>
        <ecNumber evidence="12">6.5.1.1</ecNumber>
    </recommendedName>
</protein>
<dbReference type="GO" id="GO:0003677">
    <property type="term" value="F:DNA binding"/>
    <property type="evidence" value="ECO:0007669"/>
    <property type="project" value="InterPro"/>
</dbReference>
<keyword evidence="7 12" id="KW-0067">ATP-binding</keyword>
<dbReference type="FunFam" id="2.40.50.140:FF:000062">
    <property type="entry name" value="DNA ligase"/>
    <property type="match status" value="1"/>
</dbReference>
<dbReference type="InterPro" id="IPR012309">
    <property type="entry name" value="DNA_ligase_ATP-dep_C"/>
</dbReference>
<dbReference type="EMBL" id="LASV01000029">
    <property type="protein sequence ID" value="KKA25269.1"/>
    <property type="molecule type" value="Genomic_DNA"/>
</dbReference>
<dbReference type="RefSeq" id="XP_013331881.1">
    <property type="nucleotide sequence ID" value="XM_013476427.1"/>
</dbReference>
<evidence type="ECO:0000256" key="3">
    <source>
        <dbReference type="ARBA" id="ARBA00022618"/>
    </source>
</evidence>
<dbReference type="PANTHER" id="PTHR45674">
    <property type="entry name" value="DNA LIGASE 1/3 FAMILY MEMBER"/>
    <property type="match status" value="1"/>
</dbReference>
<evidence type="ECO:0000256" key="4">
    <source>
        <dbReference type="ARBA" id="ARBA00022705"/>
    </source>
</evidence>
<evidence type="ECO:0000256" key="12">
    <source>
        <dbReference type="RuleBase" id="RU000617"/>
    </source>
</evidence>
<dbReference type="SUPFAM" id="SSF117018">
    <property type="entry name" value="ATP-dependent DNA ligase DNA-binding domain"/>
    <property type="match status" value="1"/>
</dbReference>
<dbReference type="EC" id="6.5.1.1" evidence="12"/>
<dbReference type="InterPro" id="IPR012308">
    <property type="entry name" value="DNA_ligase_ATP-dep_N"/>
</dbReference>
<name>A0A0F4Z420_RASE3</name>
<dbReference type="Gene3D" id="2.40.50.140">
    <property type="entry name" value="Nucleic acid-binding proteins"/>
    <property type="match status" value="1"/>
</dbReference>
<evidence type="ECO:0000256" key="11">
    <source>
        <dbReference type="ARBA" id="ARBA00034003"/>
    </source>
</evidence>
<dbReference type="GO" id="GO:1903461">
    <property type="term" value="P:Okazaki fragment processing involved in mitotic DNA replication"/>
    <property type="evidence" value="ECO:0007669"/>
    <property type="project" value="TreeGrafter"/>
</dbReference>
<dbReference type="InterPro" id="IPR012310">
    <property type="entry name" value="DNA_ligase_ATP-dep_cent"/>
</dbReference>
<evidence type="ECO:0000256" key="14">
    <source>
        <dbReference type="SAM" id="MobiDB-lite"/>
    </source>
</evidence>
<dbReference type="PROSITE" id="PS00697">
    <property type="entry name" value="DNA_LIGASE_A1"/>
    <property type="match status" value="1"/>
</dbReference>